<dbReference type="GO" id="GO:0000400">
    <property type="term" value="F:four-way junction DNA binding"/>
    <property type="evidence" value="ECO:0007669"/>
    <property type="project" value="UniProtKB-UniRule"/>
</dbReference>
<reference evidence="8 9" key="1">
    <citation type="submission" date="2019-07" db="EMBL/GenBank/DDBJ databases">
        <title>Salinicoccus cyprini sp. nov., isolated from gastro-intestinal tract of mirror carp, Cyprinus carpio var. specularis, collected from Gobind Sagar Reservoir, Himachal Pradesh, India.</title>
        <authorList>
            <person name="Talwar C."/>
            <person name="Singh A.K."/>
            <person name="Lal R."/>
            <person name="Negi R.K."/>
        </authorList>
    </citation>
    <scope>NUCLEOTIDE SEQUENCE [LARGE SCALE GENOMIC DNA]</scope>
    <source>
        <strain evidence="8 9">CT19</strain>
    </source>
</reference>
<dbReference type="GO" id="GO:0005524">
    <property type="term" value="F:ATP binding"/>
    <property type="evidence" value="ECO:0007669"/>
    <property type="project" value="InterPro"/>
</dbReference>
<dbReference type="Pfam" id="PF01330">
    <property type="entry name" value="RuvA_N"/>
    <property type="match status" value="1"/>
</dbReference>
<dbReference type="Proteomes" id="UP000315103">
    <property type="component" value="Unassembled WGS sequence"/>
</dbReference>
<evidence type="ECO:0000313" key="9">
    <source>
        <dbReference type="Proteomes" id="UP000315103"/>
    </source>
</evidence>
<keyword evidence="9" id="KW-1185">Reference proteome</keyword>
<evidence type="ECO:0000256" key="4">
    <source>
        <dbReference type="ARBA" id="ARBA00023172"/>
    </source>
</evidence>
<dbReference type="GO" id="GO:0009378">
    <property type="term" value="F:four-way junction helicase activity"/>
    <property type="evidence" value="ECO:0007669"/>
    <property type="project" value="InterPro"/>
</dbReference>
<keyword evidence="2 6" id="KW-0227">DNA damage</keyword>
<dbReference type="Pfam" id="PF14520">
    <property type="entry name" value="HHH_5"/>
    <property type="match status" value="1"/>
</dbReference>
<comment type="function">
    <text evidence="6">The RuvA-RuvB-RuvC complex processes Holliday junction (HJ) DNA during genetic recombination and DNA repair, while the RuvA-RuvB complex plays an important role in the rescue of blocked DNA replication forks via replication fork reversal (RFR). RuvA specifically binds to HJ cruciform DNA, conferring on it an open structure. The RuvB hexamer acts as an ATP-dependent pump, pulling dsDNA into and through the RuvAB complex. HJ branch migration allows RuvC to scan DNA until it finds its consensus sequence, where it cleaves and resolves the cruciform DNA.</text>
</comment>
<organism evidence="8 9">
    <name type="scientific">Salinicoccus cyprini</name>
    <dbReference type="NCBI Taxonomy" id="2493691"/>
    <lineage>
        <taxon>Bacteria</taxon>
        <taxon>Bacillati</taxon>
        <taxon>Bacillota</taxon>
        <taxon>Bacilli</taxon>
        <taxon>Bacillales</taxon>
        <taxon>Staphylococcaceae</taxon>
        <taxon>Salinicoccus</taxon>
    </lineage>
</organism>
<dbReference type="InterPro" id="IPR003583">
    <property type="entry name" value="Hlx-hairpin-Hlx_DNA-bd_motif"/>
</dbReference>
<dbReference type="OrthoDB" id="5293449at2"/>
<protein>
    <recommendedName>
        <fullName evidence="6">Holliday junction branch migration complex subunit RuvA</fullName>
    </recommendedName>
</protein>
<comment type="domain">
    <text evidence="6">Has three domains with a flexible linker between the domains II and III and assumes an 'L' shape. Domain III is highly mobile and contacts RuvB.</text>
</comment>
<accession>A0A558AYI6</accession>
<dbReference type="InterPro" id="IPR036267">
    <property type="entry name" value="RuvA_C_sf"/>
</dbReference>
<name>A0A558AYI6_9STAP</name>
<dbReference type="GO" id="GO:0005737">
    <property type="term" value="C:cytoplasm"/>
    <property type="evidence" value="ECO:0007669"/>
    <property type="project" value="UniProtKB-SubCell"/>
</dbReference>
<evidence type="ECO:0000256" key="1">
    <source>
        <dbReference type="ARBA" id="ARBA00022490"/>
    </source>
</evidence>
<dbReference type="GO" id="GO:0016787">
    <property type="term" value="F:hydrolase activity"/>
    <property type="evidence" value="ECO:0007669"/>
    <property type="project" value="UniProtKB-KW"/>
</dbReference>
<dbReference type="EMBL" id="VMSJ01000001">
    <property type="protein sequence ID" value="TVT29320.1"/>
    <property type="molecule type" value="Genomic_DNA"/>
</dbReference>
<comment type="caution">
    <text evidence="6">Lacks conserved residue(s) required for the propagation of feature annotation.</text>
</comment>
<proteinExistence type="inferred from homology"/>
<dbReference type="CDD" id="cd14332">
    <property type="entry name" value="UBA_RuvA_C"/>
    <property type="match status" value="1"/>
</dbReference>
<keyword evidence="3 6" id="KW-0238">DNA-binding</keyword>
<dbReference type="SMART" id="SM00278">
    <property type="entry name" value="HhH1"/>
    <property type="match status" value="2"/>
</dbReference>
<keyword evidence="8" id="KW-0378">Hydrolase</keyword>
<dbReference type="InterPro" id="IPR010994">
    <property type="entry name" value="RuvA_2-like"/>
</dbReference>
<evidence type="ECO:0000256" key="5">
    <source>
        <dbReference type="ARBA" id="ARBA00023204"/>
    </source>
</evidence>
<dbReference type="Gene3D" id="1.10.150.20">
    <property type="entry name" value="5' to 3' exonuclease, C-terminal subdomain"/>
    <property type="match status" value="1"/>
</dbReference>
<dbReference type="SUPFAM" id="SSF46929">
    <property type="entry name" value="DNA helicase RuvA subunit, C-terminal domain"/>
    <property type="match status" value="1"/>
</dbReference>
<dbReference type="GO" id="GO:0009379">
    <property type="term" value="C:Holliday junction helicase complex"/>
    <property type="evidence" value="ECO:0007669"/>
    <property type="project" value="InterPro"/>
</dbReference>
<dbReference type="NCBIfam" id="TIGR00084">
    <property type="entry name" value="ruvA"/>
    <property type="match status" value="1"/>
</dbReference>
<evidence type="ECO:0000256" key="6">
    <source>
        <dbReference type="HAMAP-Rule" id="MF_00031"/>
    </source>
</evidence>
<keyword evidence="5 6" id="KW-0234">DNA repair</keyword>
<dbReference type="GO" id="GO:0006281">
    <property type="term" value="P:DNA repair"/>
    <property type="evidence" value="ECO:0007669"/>
    <property type="project" value="UniProtKB-UniRule"/>
</dbReference>
<comment type="caution">
    <text evidence="8">The sequence shown here is derived from an EMBL/GenBank/DDBJ whole genome shotgun (WGS) entry which is preliminary data.</text>
</comment>
<dbReference type="Gene3D" id="2.40.50.140">
    <property type="entry name" value="Nucleic acid-binding proteins"/>
    <property type="match status" value="1"/>
</dbReference>
<dbReference type="RefSeq" id="WP_145285727.1">
    <property type="nucleotide sequence ID" value="NZ_VMSJ01000001.1"/>
</dbReference>
<dbReference type="GO" id="GO:0006310">
    <property type="term" value="P:DNA recombination"/>
    <property type="evidence" value="ECO:0007669"/>
    <property type="project" value="UniProtKB-UniRule"/>
</dbReference>
<gene>
    <name evidence="6 8" type="primary">ruvA</name>
    <name evidence="8" type="ORF">FO441_03280</name>
</gene>
<comment type="subcellular location">
    <subcellularLocation>
        <location evidence="6">Cytoplasm</location>
    </subcellularLocation>
</comment>
<keyword evidence="4 6" id="KW-0233">DNA recombination</keyword>
<sequence length="195" mass="21897">MYQYIIGVLKEVEPQYITVESNGIGYLLMMPNPFRFEQEKEQQIQIYTELIVREDSHTLYGFRNRDEKTLFKSLLQVTGIGPKSALAILAAASPEEIIGAIEAEDEKFMQKFPGVGKKTASQIILDLKGKLGAVDITAHKPARDNNSHFISEAMLALEALGYSSRELKRIEKQLGNESFESVDAAVKRGLKYLVQ</sequence>
<comment type="similarity">
    <text evidence="6">Belongs to the RuvA family.</text>
</comment>
<dbReference type="InterPro" id="IPR011114">
    <property type="entry name" value="RuvA_C"/>
</dbReference>
<evidence type="ECO:0000256" key="3">
    <source>
        <dbReference type="ARBA" id="ARBA00023125"/>
    </source>
</evidence>
<evidence type="ECO:0000313" key="8">
    <source>
        <dbReference type="EMBL" id="TVT29320.1"/>
    </source>
</evidence>
<dbReference type="Pfam" id="PF07499">
    <property type="entry name" value="RuvA_C"/>
    <property type="match status" value="1"/>
</dbReference>
<evidence type="ECO:0000256" key="2">
    <source>
        <dbReference type="ARBA" id="ARBA00022763"/>
    </source>
</evidence>
<dbReference type="SUPFAM" id="SSF47781">
    <property type="entry name" value="RuvA domain 2-like"/>
    <property type="match status" value="1"/>
</dbReference>
<comment type="subunit">
    <text evidence="6">Homotetramer. Forms an RuvA(8)-RuvB(12)-Holliday junction (HJ) complex. HJ DNA is sandwiched between 2 RuvA tetramers; dsDNA enters through RuvA and exits via RuvB. An RuvB hexamer assembles on each DNA strand where it exits the tetramer. Each RuvB hexamer is contacted by two RuvA subunits (via domain III) on 2 adjacent RuvB subunits; this complex drives branch migration. In the full resolvosome a probable DNA-RuvA(4)-RuvB(12)-RuvC(2) complex forms which resolves the HJ.</text>
</comment>
<dbReference type="InterPro" id="IPR012340">
    <property type="entry name" value="NA-bd_OB-fold"/>
</dbReference>
<evidence type="ECO:0000259" key="7">
    <source>
        <dbReference type="SMART" id="SM00278"/>
    </source>
</evidence>
<feature type="region of interest" description="Domain III" evidence="6">
    <location>
        <begin position="144"/>
        <end position="195"/>
    </location>
</feature>
<feature type="domain" description="Helix-hairpin-helix DNA-binding motif class 1" evidence="7">
    <location>
        <begin position="72"/>
        <end position="91"/>
    </location>
</feature>
<dbReference type="GO" id="GO:0048476">
    <property type="term" value="C:Holliday junction resolvase complex"/>
    <property type="evidence" value="ECO:0007669"/>
    <property type="project" value="UniProtKB-UniRule"/>
</dbReference>
<dbReference type="SUPFAM" id="SSF50249">
    <property type="entry name" value="Nucleic acid-binding proteins"/>
    <property type="match status" value="1"/>
</dbReference>
<dbReference type="HAMAP" id="MF_00031">
    <property type="entry name" value="DNA_HJ_migration_RuvA"/>
    <property type="match status" value="1"/>
</dbReference>
<dbReference type="InterPro" id="IPR013849">
    <property type="entry name" value="DNA_helicase_Holl-junc_RuvA_I"/>
</dbReference>
<keyword evidence="1 6" id="KW-0963">Cytoplasm</keyword>
<dbReference type="InterPro" id="IPR000085">
    <property type="entry name" value="RuvA"/>
</dbReference>
<feature type="domain" description="Helix-hairpin-helix DNA-binding motif class 1" evidence="7">
    <location>
        <begin position="107"/>
        <end position="126"/>
    </location>
</feature>
<dbReference type="AlphaFoldDB" id="A0A558AYI6"/>